<dbReference type="Pfam" id="PF02517">
    <property type="entry name" value="Rce1-like"/>
    <property type="match status" value="1"/>
</dbReference>
<dbReference type="EMBL" id="JBHMAJ010000006">
    <property type="protein sequence ID" value="MFB9824061.1"/>
    <property type="molecule type" value="Genomic_DNA"/>
</dbReference>
<evidence type="ECO:0000313" key="3">
    <source>
        <dbReference type="EMBL" id="MFB9824061.1"/>
    </source>
</evidence>
<feature type="transmembrane region" description="Helical" evidence="1">
    <location>
        <begin position="94"/>
        <end position="116"/>
    </location>
</feature>
<name>A0ABD5MJP9_9EURY</name>
<feature type="transmembrane region" description="Helical" evidence="1">
    <location>
        <begin position="136"/>
        <end position="156"/>
    </location>
</feature>
<keyword evidence="1" id="KW-0812">Transmembrane</keyword>
<keyword evidence="4" id="KW-1185">Reference proteome</keyword>
<accession>A0ABD5MJP9</accession>
<keyword evidence="1" id="KW-0472">Membrane</keyword>
<dbReference type="GO" id="GO:0004175">
    <property type="term" value="F:endopeptidase activity"/>
    <property type="evidence" value="ECO:0007669"/>
    <property type="project" value="UniProtKB-ARBA"/>
</dbReference>
<dbReference type="PANTHER" id="PTHR43592:SF15">
    <property type="entry name" value="CAAX AMINO TERMINAL PROTEASE FAMILY PROTEIN"/>
    <property type="match status" value="1"/>
</dbReference>
<feature type="transmembrane region" description="Helical" evidence="1">
    <location>
        <begin position="51"/>
        <end position="74"/>
    </location>
</feature>
<sequence length="247" mass="25639">MTAIAERLPFGPRVGAVLAVAGVCVGALLAGLVAILSISATVRPLVAGADAFRVVSGNLIQVGFAGFAIGYLAWVSEVDRFVSVRIPTRGDIAWTAIAALGVPVVGVAGAAALSAIGLPEPMPGGGGRVDLLSSPMLWPVAFVGLYLFAAPAEELVFRGIVQGRLREWFGTVETVLLSAAVFGLLHFLVGLLTPAVAFDGSLYWGLSALVPGVIWGYAYERTRNLVVPATAHAMSWTVPFGELLPFV</sequence>
<dbReference type="GO" id="GO:0080120">
    <property type="term" value="P:CAAX-box protein maturation"/>
    <property type="evidence" value="ECO:0007669"/>
    <property type="project" value="UniProtKB-ARBA"/>
</dbReference>
<feature type="transmembrane region" description="Helical" evidence="1">
    <location>
        <begin position="168"/>
        <end position="189"/>
    </location>
</feature>
<organism evidence="3 4">
    <name type="scientific">Halobaculum roseum</name>
    <dbReference type="NCBI Taxonomy" id="2175149"/>
    <lineage>
        <taxon>Archaea</taxon>
        <taxon>Methanobacteriati</taxon>
        <taxon>Methanobacteriota</taxon>
        <taxon>Stenosarchaea group</taxon>
        <taxon>Halobacteria</taxon>
        <taxon>Halobacteriales</taxon>
        <taxon>Haloferacaceae</taxon>
        <taxon>Halobaculum</taxon>
    </lineage>
</organism>
<dbReference type="Proteomes" id="UP001589595">
    <property type="component" value="Unassembled WGS sequence"/>
</dbReference>
<reference evidence="3" key="1">
    <citation type="submission" date="2024-09" db="EMBL/GenBank/DDBJ databases">
        <authorList>
            <person name="Sun Q."/>
        </authorList>
    </citation>
    <scope>NUCLEOTIDE SEQUENCE [LARGE SCALE GENOMIC DNA]</scope>
    <source>
        <strain evidence="3">JCM 31273</strain>
    </source>
</reference>
<comment type="caution">
    <text evidence="3">The sequence shown here is derived from an EMBL/GenBank/DDBJ whole genome shotgun (WGS) entry which is preliminary data.</text>
</comment>
<feature type="transmembrane region" description="Helical" evidence="1">
    <location>
        <begin position="16"/>
        <end position="39"/>
    </location>
</feature>
<evidence type="ECO:0000256" key="1">
    <source>
        <dbReference type="SAM" id="Phobius"/>
    </source>
</evidence>
<dbReference type="PANTHER" id="PTHR43592">
    <property type="entry name" value="CAAX AMINO TERMINAL PROTEASE"/>
    <property type="match status" value="1"/>
</dbReference>
<keyword evidence="1" id="KW-1133">Transmembrane helix</keyword>
<dbReference type="GeneID" id="67210108"/>
<dbReference type="InterPro" id="IPR003675">
    <property type="entry name" value="Rce1/LyrA-like_dom"/>
</dbReference>
<gene>
    <name evidence="3" type="ORF">ACFFOL_07735</name>
</gene>
<protein>
    <submittedName>
        <fullName evidence="3">Lysostaphin resistance A-like protein</fullName>
    </submittedName>
</protein>
<feature type="domain" description="CAAX prenyl protease 2/Lysostaphin resistance protein A-like" evidence="2">
    <location>
        <begin position="138"/>
        <end position="234"/>
    </location>
</feature>
<feature type="transmembrane region" description="Helical" evidence="1">
    <location>
        <begin position="201"/>
        <end position="219"/>
    </location>
</feature>
<dbReference type="RefSeq" id="WP_222922762.1">
    <property type="nucleotide sequence ID" value="NZ_CP082286.1"/>
</dbReference>
<proteinExistence type="predicted"/>
<dbReference type="AlphaFoldDB" id="A0ABD5MJP9"/>
<evidence type="ECO:0000259" key="2">
    <source>
        <dbReference type="Pfam" id="PF02517"/>
    </source>
</evidence>
<evidence type="ECO:0000313" key="4">
    <source>
        <dbReference type="Proteomes" id="UP001589595"/>
    </source>
</evidence>